<organism evidence="4 5">
    <name type="scientific">Candidatus Borreliella tachyglossi</name>
    <dbReference type="NCBI Taxonomy" id="1964448"/>
    <lineage>
        <taxon>Bacteria</taxon>
        <taxon>Pseudomonadati</taxon>
        <taxon>Spirochaetota</taxon>
        <taxon>Spirochaetia</taxon>
        <taxon>Spirochaetales</taxon>
        <taxon>Borreliaceae</taxon>
        <taxon>Borreliella</taxon>
    </lineage>
</organism>
<sequence length="215" mass="25198">MIKGLIILLTLINIFVFAQNENDQKIDNQEQKEHILSNMEDPFDFHLRFFTERINPLFVRFNNNNPATQHNKFVLALKYITSRSDSEINLEPSNPMVIPGIIKNISLWVDGRETNTEICAILKDSSRTFHSIPFRTEDGSSKLNFLGWKKLTVTIPRSFVQKTHKFKKETRDSELVKIKIIPEHRINHEPQYVYLSKLTAMIGEQEVSFTYDDNW</sequence>
<dbReference type="EMBL" id="CP025785">
    <property type="protein sequence ID" value="AWG42583.1"/>
    <property type="molecule type" value="Genomic_DNA"/>
</dbReference>
<evidence type="ECO:0000256" key="2">
    <source>
        <dbReference type="ARBA" id="ARBA00022764"/>
    </source>
</evidence>
<evidence type="ECO:0000256" key="3">
    <source>
        <dbReference type="ARBA" id="ARBA00023143"/>
    </source>
</evidence>
<dbReference type="InterPro" id="IPR006714">
    <property type="entry name" value="FlaA"/>
</dbReference>
<accession>A0A2S1LWA9</accession>
<dbReference type="AlphaFoldDB" id="A0A2S1LWA9"/>
<evidence type="ECO:0000256" key="1">
    <source>
        <dbReference type="ARBA" id="ARBA00004631"/>
    </source>
</evidence>
<evidence type="ECO:0000313" key="4">
    <source>
        <dbReference type="EMBL" id="AWG42583.1"/>
    </source>
</evidence>
<dbReference type="RefSeq" id="WP_108728982.1">
    <property type="nucleotide sequence ID" value="NZ_CP025785.1"/>
</dbReference>
<dbReference type="OrthoDB" id="357930at2"/>
<gene>
    <name evidence="4" type="ORF">CR532_00965</name>
</gene>
<comment type="subcellular location">
    <subcellularLocation>
        <location evidence="1">Periplasmic flagellum</location>
    </subcellularLocation>
</comment>
<protein>
    <submittedName>
        <fullName evidence="4">Uncharacterized protein</fullName>
    </submittedName>
</protein>
<dbReference type="Pfam" id="PF04620">
    <property type="entry name" value="FlaA"/>
    <property type="match status" value="1"/>
</dbReference>
<dbReference type="GO" id="GO:0030288">
    <property type="term" value="C:outer membrane-bounded periplasmic space"/>
    <property type="evidence" value="ECO:0007669"/>
    <property type="project" value="InterPro"/>
</dbReference>
<dbReference type="GO" id="GO:0071973">
    <property type="term" value="P:bacterial-type flagellum-dependent cell motility"/>
    <property type="evidence" value="ECO:0007669"/>
    <property type="project" value="InterPro"/>
</dbReference>
<proteinExistence type="predicted"/>
<dbReference type="Proteomes" id="UP000244655">
    <property type="component" value="Chromosome"/>
</dbReference>
<dbReference type="GO" id="GO:0055040">
    <property type="term" value="C:periplasmic flagellum"/>
    <property type="evidence" value="ECO:0007669"/>
    <property type="project" value="UniProtKB-SubCell"/>
</dbReference>
<keyword evidence="3" id="KW-0975">Bacterial flagellum</keyword>
<evidence type="ECO:0000313" key="5">
    <source>
        <dbReference type="Proteomes" id="UP000244655"/>
    </source>
</evidence>
<keyword evidence="2" id="KW-0574">Periplasm</keyword>
<name>A0A2S1LWA9_9SPIR</name>
<keyword evidence="5" id="KW-1185">Reference proteome</keyword>
<reference evidence="4 5" key="1">
    <citation type="submission" date="2018-01" db="EMBL/GenBank/DDBJ databases">
        <title>Genome sequence of Borrelia tachyglossi.</title>
        <authorList>
            <person name="Gofton A.W."/>
        </authorList>
    </citation>
    <scope>NUCLEOTIDE SEQUENCE [LARGE SCALE GENOMIC DNA]</scope>
    <source>
        <strain evidence="4 5">Bc-F10-1268</strain>
    </source>
</reference>